<dbReference type="EMBL" id="CAFZ01000100">
    <property type="protein sequence ID" value="CCA70939.1"/>
    <property type="molecule type" value="Genomic_DNA"/>
</dbReference>
<dbReference type="InterPro" id="IPR015847">
    <property type="entry name" value="ExoRNase_PH_dom2"/>
</dbReference>
<dbReference type="CDD" id="cd11369">
    <property type="entry name" value="RNase_PH_RRP43"/>
    <property type="match status" value="1"/>
</dbReference>
<dbReference type="GO" id="GO:0016075">
    <property type="term" value="P:rRNA catabolic process"/>
    <property type="evidence" value="ECO:0007669"/>
    <property type="project" value="TreeGrafter"/>
</dbReference>
<evidence type="ECO:0000256" key="1">
    <source>
        <dbReference type="ARBA" id="ARBA00004496"/>
    </source>
</evidence>
<dbReference type="GO" id="GO:0071038">
    <property type="term" value="P:TRAMP-dependent tRNA surveillance pathway"/>
    <property type="evidence" value="ECO:0007669"/>
    <property type="project" value="TreeGrafter"/>
</dbReference>
<dbReference type="GO" id="GO:0071028">
    <property type="term" value="P:nuclear mRNA surveillance"/>
    <property type="evidence" value="ECO:0007669"/>
    <property type="project" value="TreeGrafter"/>
</dbReference>
<evidence type="ECO:0000256" key="7">
    <source>
        <dbReference type="ARBA" id="ARBA00022884"/>
    </source>
</evidence>
<dbReference type="PANTHER" id="PTHR11097:SF9">
    <property type="entry name" value="EXOSOME COMPLEX COMPONENT RRP43"/>
    <property type="match status" value="1"/>
</dbReference>
<keyword evidence="5" id="KW-0698">rRNA processing</keyword>
<dbReference type="GO" id="GO:0000176">
    <property type="term" value="C:nuclear exosome (RNase complex)"/>
    <property type="evidence" value="ECO:0007669"/>
    <property type="project" value="TreeGrafter"/>
</dbReference>
<dbReference type="AlphaFoldDB" id="G4TI07"/>
<feature type="domain" description="Exoribonuclease phosphorolytic" evidence="11">
    <location>
        <begin position="194"/>
        <end position="265"/>
    </location>
</feature>
<keyword evidence="6" id="KW-0271">Exosome</keyword>
<keyword evidence="12" id="KW-0269">Exonuclease</keyword>
<protein>
    <recommendedName>
        <fullName evidence="9">Ribosomal RNA-processing protein 43</fullName>
    </recommendedName>
</protein>
<dbReference type="InParanoid" id="G4TI07"/>
<keyword evidence="12" id="KW-0378">Hydrolase</keyword>
<dbReference type="GO" id="GO:0034475">
    <property type="term" value="P:U4 snRNA 3'-end processing"/>
    <property type="evidence" value="ECO:0007669"/>
    <property type="project" value="TreeGrafter"/>
</dbReference>
<dbReference type="InterPro" id="IPR050590">
    <property type="entry name" value="Exosome_comp_Rrp42_subfam"/>
</dbReference>
<dbReference type="InterPro" id="IPR001247">
    <property type="entry name" value="ExoRNase_PH_dom1"/>
</dbReference>
<dbReference type="GO" id="GO:0034476">
    <property type="term" value="P:U5 snRNA 3'-end processing"/>
    <property type="evidence" value="ECO:0007669"/>
    <property type="project" value="TreeGrafter"/>
</dbReference>
<dbReference type="GO" id="GO:0005730">
    <property type="term" value="C:nucleolus"/>
    <property type="evidence" value="ECO:0007669"/>
    <property type="project" value="UniProtKB-SubCell"/>
</dbReference>
<evidence type="ECO:0000256" key="4">
    <source>
        <dbReference type="ARBA" id="ARBA00022490"/>
    </source>
</evidence>
<organism evidence="12 13">
    <name type="scientific">Serendipita indica (strain DSM 11827)</name>
    <name type="common">Root endophyte fungus</name>
    <name type="synonym">Piriformospora indica</name>
    <dbReference type="NCBI Taxonomy" id="1109443"/>
    <lineage>
        <taxon>Eukaryota</taxon>
        <taxon>Fungi</taxon>
        <taxon>Dikarya</taxon>
        <taxon>Basidiomycota</taxon>
        <taxon>Agaricomycotina</taxon>
        <taxon>Agaricomycetes</taxon>
        <taxon>Sebacinales</taxon>
        <taxon>Serendipitaceae</taxon>
        <taxon>Serendipita</taxon>
    </lineage>
</organism>
<dbReference type="GO" id="GO:0000467">
    <property type="term" value="P:exonucleolytic trimming to generate mature 3'-end of 5.8S rRNA from tricistronic rRNA transcript (SSU-rRNA, 5.8S rRNA, LSU-rRNA)"/>
    <property type="evidence" value="ECO:0007669"/>
    <property type="project" value="TreeGrafter"/>
</dbReference>
<comment type="subcellular location">
    <subcellularLocation>
        <location evidence="1">Cytoplasm</location>
    </subcellularLocation>
    <subcellularLocation>
        <location evidence="2">Nucleus</location>
        <location evidence="2">Nucleolus</location>
    </subcellularLocation>
</comment>
<dbReference type="Pfam" id="PF03725">
    <property type="entry name" value="RNase_PH_C"/>
    <property type="match status" value="1"/>
</dbReference>
<keyword evidence="4" id="KW-0963">Cytoplasm</keyword>
<dbReference type="FunFam" id="3.30.230.70:FF:000017">
    <property type="entry name" value="Exosome complex component Rrp42"/>
    <property type="match status" value="1"/>
</dbReference>
<dbReference type="HOGENOM" id="CLU_038194_3_1_1"/>
<evidence type="ECO:0000259" key="11">
    <source>
        <dbReference type="Pfam" id="PF03725"/>
    </source>
</evidence>
<dbReference type="GO" id="GO:0034473">
    <property type="term" value="P:U1 snRNA 3'-end processing"/>
    <property type="evidence" value="ECO:0007669"/>
    <property type="project" value="TreeGrafter"/>
</dbReference>
<dbReference type="FunCoup" id="G4TI07">
    <property type="interactions" value="533"/>
</dbReference>
<proteinExistence type="inferred from homology"/>
<dbReference type="InterPro" id="IPR033196">
    <property type="entry name" value="Rrp43"/>
</dbReference>
<dbReference type="eggNOG" id="KOG1613">
    <property type="taxonomic scope" value="Eukaryota"/>
</dbReference>
<evidence type="ECO:0000256" key="9">
    <source>
        <dbReference type="ARBA" id="ARBA00030617"/>
    </source>
</evidence>
<dbReference type="GO" id="GO:0071035">
    <property type="term" value="P:nuclear polyadenylation-dependent rRNA catabolic process"/>
    <property type="evidence" value="ECO:0007669"/>
    <property type="project" value="TreeGrafter"/>
</dbReference>
<dbReference type="OMA" id="EIKAFWV"/>
<evidence type="ECO:0000256" key="8">
    <source>
        <dbReference type="ARBA" id="ARBA00023242"/>
    </source>
</evidence>
<dbReference type="InterPro" id="IPR027408">
    <property type="entry name" value="PNPase/RNase_PH_dom_sf"/>
</dbReference>
<evidence type="ECO:0000313" key="13">
    <source>
        <dbReference type="Proteomes" id="UP000007148"/>
    </source>
</evidence>
<sequence>MSDISTFQRLHPRAYLQRFLDEHLRPDGRRPLDCRPLELTTGSISTADGSALVRLGETTIVCGVKAEIAEPDLDAPTRGFIVPNVEISAICAARFKPGPPSEEAQIISEQLNQIIAKSKCLPLDSLCIEPRKAVWTIYIDAVCINYDGNALDATLLAMTTALSNTQLPQARYDDDKKMVLCSRMNKTPLALKTLPTATTFGIFESKHLLVDPTSFEEPLLESTVTVVLCGSEAISVSQVGLGRETSPSGQSSTSLYTECIELAQKRQAEILRAVSQTNL</sequence>
<keyword evidence="8" id="KW-0539">Nucleus</keyword>
<dbReference type="Proteomes" id="UP000007148">
    <property type="component" value="Unassembled WGS sequence"/>
</dbReference>
<dbReference type="Pfam" id="PF01138">
    <property type="entry name" value="RNase_PH"/>
    <property type="match status" value="1"/>
</dbReference>
<evidence type="ECO:0000256" key="3">
    <source>
        <dbReference type="ARBA" id="ARBA00006678"/>
    </source>
</evidence>
<evidence type="ECO:0000256" key="6">
    <source>
        <dbReference type="ARBA" id="ARBA00022835"/>
    </source>
</evidence>
<dbReference type="SUPFAM" id="SSF54211">
    <property type="entry name" value="Ribosomal protein S5 domain 2-like"/>
    <property type="match status" value="1"/>
</dbReference>
<keyword evidence="12" id="KW-0540">Nuclease</keyword>
<dbReference type="GO" id="GO:0000177">
    <property type="term" value="C:cytoplasmic exosome (RNase complex)"/>
    <property type="evidence" value="ECO:0007669"/>
    <property type="project" value="TreeGrafter"/>
</dbReference>
<evidence type="ECO:0000313" key="12">
    <source>
        <dbReference type="EMBL" id="CCA70939.1"/>
    </source>
</evidence>
<dbReference type="GO" id="GO:0004527">
    <property type="term" value="F:exonuclease activity"/>
    <property type="evidence" value="ECO:0007669"/>
    <property type="project" value="UniProtKB-KW"/>
</dbReference>
<accession>G4TI07</accession>
<evidence type="ECO:0000256" key="5">
    <source>
        <dbReference type="ARBA" id="ARBA00022552"/>
    </source>
</evidence>
<feature type="domain" description="Exoribonuclease phosphorolytic" evidence="10">
    <location>
        <begin position="34"/>
        <end position="168"/>
    </location>
</feature>
<gene>
    <name evidence="12" type="ORF">PIIN_04875</name>
</gene>
<name>G4TI07_SERID</name>
<comment type="similarity">
    <text evidence="3">Belongs to the RNase PH family.</text>
</comment>
<reference evidence="12 13" key="1">
    <citation type="journal article" date="2011" name="PLoS Pathog.">
        <title>Endophytic Life Strategies Decoded by Genome and Transcriptome Analyses of the Mutualistic Root Symbiont Piriformospora indica.</title>
        <authorList>
            <person name="Zuccaro A."/>
            <person name="Lahrmann U."/>
            <person name="Guldener U."/>
            <person name="Langen G."/>
            <person name="Pfiffi S."/>
            <person name="Biedenkopf D."/>
            <person name="Wong P."/>
            <person name="Samans B."/>
            <person name="Grimm C."/>
            <person name="Basiewicz M."/>
            <person name="Murat C."/>
            <person name="Martin F."/>
            <person name="Kogel K.H."/>
        </authorList>
    </citation>
    <scope>NUCLEOTIDE SEQUENCE [LARGE SCALE GENOMIC DNA]</scope>
    <source>
        <strain evidence="12 13">DSM 11827</strain>
    </source>
</reference>
<keyword evidence="7" id="KW-0694">RNA-binding</keyword>
<dbReference type="GO" id="GO:0035925">
    <property type="term" value="F:mRNA 3'-UTR AU-rich region binding"/>
    <property type="evidence" value="ECO:0007669"/>
    <property type="project" value="TreeGrafter"/>
</dbReference>
<keyword evidence="13" id="KW-1185">Reference proteome</keyword>
<evidence type="ECO:0000256" key="2">
    <source>
        <dbReference type="ARBA" id="ARBA00004604"/>
    </source>
</evidence>
<dbReference type="Gene3D" id="3.30.230.70">
    <property type="entry name" value="GHMP Kinase, N-terminal domain"/>
    <property type="match status" value="1"/>
</dbReference>
<dbReference type="InterPro" id="IPR020568">
    <property type="entry name" value="Ribosomal_Su5_D2-typ_SF"/>
</dbReference>
<dbReference type="STRING" id="1109443.G4TI07"/>
<dbReference type="OrthoDB" id="45882at2759"/>
<dbReference type="SUPFAM" id="SSF55666">
    <property type="entry name" value="Ribonuclease PH domain 2-like"/>
    <property type="match status" value="1"/>
</dbReference>
<comment type="caution">
    <text evidence="12">The sequence shown here is derived from an EMBL/GenBank/DDBJ whole genome shotgun (WGS) entry which is preliminary data.</text>
</comment>
<dbReference type="PANTHER" id="PTHR11097">
    <property type="entry name" value="EXOSOME COMPLEX EXONUCLEASE RIBOSOMAL RNA PROCESSING PROTEIN"/>
    <property type="match status" value="1"/>
</dbReference>
<dbReference type="InterPro" id="IPR036345">
    <property type="entry name" value="ExoRNase_PH_dom2_sf"/>
</dbReference>
<evidence type="ECO:0000259" key="10">
    <source>
        <dbReference type="Pfam" id="PF01138"/>
    </source>
</evidence>